<evidence type="ECO:0000256" key="16">
    <source>
        <dbReference type="SAM" id="Phobius"/>
    </source>
</evidence>
<feature type="transmembrane region" description="Helical" evidence="16">
    <location>
        <begin position="695"/>
        <end position="716"/>
    </location>
</feature>
<keyword evidence="9" id="KW-0965">Cell junction</keyword>
<dbReference type="PROSITE" id="PS50268">
    <property type="entry name" value="CADHERIN_2"/>
    <property type="match status" value="5"/>
</dbReference>
<dbReference type="FunFam" id="2.60.40.60:FF:000091">
    <property type="entry name" value="Desmocollin 1"/>
    <property type="match status" value="1"/>
</dbReference>
<feature type="domain" description="Cadherin" evidence="18">
    <location>
        <begin position="586"/>
        <end position="685"/>
    </location>
</feature>
<keyword evidence="3" id="KW-1003">Cell membrane</keyword>
<gene>
    <name evidence="19" type="primary">LOC114054107</name>
    <name evidence="20" type="synonym">LOC114031860</name>
</gene>
<dbReference type="PROSITE" id="PS00232">
    <property type="entry name" value="CADHERIN_1"/>
    <property type="match status" value="3"/>
</dbReference>
<dbReference type="InterPro" id="IPR000233">
    <property type="entry name" value="Cadherin_Y-type_LIR"/>
</dbReference>
<evidence type="ECO:0000313" key="19">
    <source>
        <dbReference type="Ensembl" id="ENSVURP00010003280.1"/>
    </source>
</evidence>
<dbReference type="FunFam" id="2.60.40.60:FF:000096">
    <property type="entry name" value="Desmocollin 2"/>
    <property type="match status" value="1"/>
</dbReference>
<dbReference type="InterPro" id="IPR002126">
    <property type="entry name" value="Cadherin-like_dom"/>
</dbReference>
<dbReference type="PRINTS" id="PR01820">
    <property type="entry name" value="DESMOCOLLIN"/>
</dbReference>
<dbReference type="Gene3D" id="4.10.900.10">
    <property type="entry name" value="TCF3-CBD (Catenin binding domain)"/>
    <property type="match status" value="1"/>
</dbReference>
<dbReference type="FunFam" id="2.60.40.60:FF:000011">
    <property type="entry name" value="Cadherin 1"/>
    <property type="match status" value="1"/>
</dbReference>
<dbReference type="Pfam" id="PF01049">
    <property type="entry name" value="CADH_Y-type_LIR"/>
    <property type="match status" value="1"/>
</dbReference>
<keyword evidence="8 14" id="KW-0130">Cell adhesion</keyword>
<dbReference type="InterPro" id="IPR050971">
    <property type="entry name" value="Cadherin-domain_protein"/>
</dbReference>
<evidence type="ECO:0000256" key="11">
    <source>
        <dbReference type="ARBA" id="ARBA00023136"/>
    </source>
</evidence>
<evidence type="ECO:0000256" key="10">
    <source>
        <dbReference type="ARBA" id="ARBA00022989"/>
    </source>
</evidence>
<dbReference type="FunFam" id="2.60.40.60:FF:000019">
    <property type="entry name" value="Cadherin 2"/>
    <property type="match status" value="1"/>
</dbReference>
<dbReference type="GO" id="GO:0005886">
    <property type="term" value="C:plasma membrane"/>
    <property type="evidence" value="ECO:0007669"/>
    <property type="project" value="UniProtKB-SubCell"/>
</dbReference>
<evidence type="ECO:0000256" key="3">
    <source>
        <dbReference type="ARBA" id="ARBA00022475"/>
    </source>
</evidence>
<dbReference type="FunFam" id="2.60.40.60:FF:000027">
    <property type="entry name" value="Cadherin 2"/>
    <property type="match status" value="1"/>
</dbReference>
<protein>
    <recommendedName>
        <fullName evidence="18">Cadherin domain-containing protein</fullName>
    </recommendedName>
</protein>
<feature type="domain" description="Cadherin" evidence="18">
    <location>
        <begin position="244"/>
        <end position="355"/>
    </location>
</feature>
<feature type="domain" description="Cadherin" evidence="18">
    <location>
        <begin position="136"/>
        <end position="243"/>
    </location>
</feature>
<dbReference type="OrthoDB" id="6079678at2759"/>
<dbReference type="SUPFAM" id="SSF49313">
    <property type="entry name" value="Cadherin-like"/>
    <property type="match status" value="6"/>
</dbReference>
<dbReference type="PANTHER" id="PTHR24025">
    <property type="entry name" value="DESMOGLEIN FAMILY MEMBER"/>
    <property type="match status" value="1"/>
</dbReference>
<proteinExistence type="predicted"/>
<dbReference type="CDD" id="cd11304">
    <property type="entry name" value="Cadherin_repeat"/>
    <property type="match status" value="4"/>
</dbReference>
<dbReference type="Ensembl" id="ENSVURT00010005630.1">
    <property type="protein sequence ID" value="ENSVURP00010004968.1"/>
    <property type="gene ID" value="ENSVURG00010003861.1"/>
</dbReference>
<feature type="domain" description="Cadherin" evidence="18">
    <location>
        <begin position="471"/>
        <end position="576"/>
    </location>
</feature>
<dbReference type="InterPro" id="IPR015919">
    <property type="entry name" value="Cadherin-like_sf"/>
</dbReference>
<feature type="domain" description="Cadherin" evidence="18">
    <location>
        <begin position="356"/>
        <end position="474"/>
    </location>
</feature>
<feature type="chain" id="PRO_5044616046" description="Cadherin domain-containing protein" evidence="17">
    <location>
        <begin position="32"/>
        <end position="904"/>
    </location>
</feature>
<keyword evidence="6" id="KW-0677">Repeat</keyword>
<dbReference type="GO" id="GO:0007156">
    <property type="term" value="P:homophilic cell adhesion via plasma membrane adhesion molecules"/>
    <property type="evidence" value="ECO:0007669"/>
    <property type="project" value="InterPro"/>
</dbReference>
<evidence type="ECO:0000256" key="5">
    <source>
        <dbReference type="ARBA" id="ARBA00022692"/>
    </source>
</evidence>
<dbReference type="SMART" id="SM01055">
    <property type="entry name" value="Cadherin_pro"/>
    <property type="match status" value="1"/>
</dbReference>
<evidence type="ECO:0000256" key="14">
    <source>
        <dbReference type="RuleBase" id="RU003318"/>
    </source>
</evidence>
<evidence type="ECO:0000259" key="18">
    <source>
        <dbReference type="PROSITE" id="PS50268"/>
    </source>
</evidence>
<evidence type="ECO:0000256" key="13">
    <source>
        <dbReference type="PROSITE-ProRule" id="PRU00043"/>
    </source>
</evidence>
<evidence type="ECO:0000256" key="15">
    <source>
        <dbReference type="RuleBase" id="RU004358"/>
    </source>
</evidence>
<evidence type="ECO:0000256" key="1">
    <source>
        <dbReference type="ARBA" id="ARBA00004251"/>
    </source>
</evidence>
<evidence type="ECO:0000256" key="2">
    <source>
        <dbReference type="ARBA" id="ARBA00004568"/>
    </source>
</evidence>
<keyword evidence="12" id="KW-0325">Glycoprotein</keyword>
<keyword evidence="7 13" id="KW-0106">Calcium</keyword>
<dbReference type="SMART" id="SM00112">
    <property type="entry name" value="CA"/>
    <property type="match status" value="5"/>
</dbReference>
<evidence type="ECO:0000313" key="20">
    <source>
        <dbReference type="Ensembl" id="ENSVURP00010004968.1"/>
    </source>
</evidence>
<dbReference type="Pfam" id="PF08758">
    <property type="entry name" value="Cadherin_pro"/>
    <property type="match status" value="1"/>
</dbReference>
<dbReference type="FunFam" id="2.60.40.60:FF:000031">
    <property type="entry name" value="Cadherin 3"/>
    <property type="match status" value="1"/>
</dbReference>
<dbReference type="Proteomes" id="UP000314987">
    <property type="component" value="Unassembled WGS sequence"/>
</dbReference>
<evidence type="ECO:0000313" key="21">
    <source>
        <dbReference type="Proteomes" id="UP000314987"/>
    </source>
</evidence>
<feature type="signal peptide" evidence="17">
    <location>
        <begin position="1"/>
        <end position="31"/>
    </location>
</feature>
<dbReference type="InterPro" id="IPR020894">
    <property type="entry name" value="Cadherin_CS"/>
</dbReference>
<keyword evidence="4" id="KW-0165">Cleavage on pair of basic residues</keyword>
<dbReference type="InterPro" id="IPR014868">
    <property type="entry name" value="Cadherin_pro_dom"/>
</dbReference>
<keyword evidence="10 16" id="KW-1133">Transmembrane helix</keyword>
<comment type="function">
    <text evidence="15">A component of desmosome cell-cell junctions which are required for positive regulation of cellular adhesion. Involved in the interaction of plaque proteins and intermediate filaments mediating cell-cell adhesion.</text>
</comment>
<evidence type="ECO:0000256" key="9">
    <source>
        <dbReference type="ARBA" id="ARBA00022949"/>
    </source>
</evidence>
<accession>A0A4X2K241</accession>
<dbReference type="PRINTS" id="PR01818">
    <property type="entry name" value="DESMOCADHERN"/>
</dbReference>
<keyword evidence="21" id="KW-1185">Reference proteome</keyword>
<dbReference type="Gene3D" id="2.60.40.60">
    <property type="entry name" value="Cadherins"/>
    <property type="match status" value="6"/>
</dbReference>
<dbReference type="FunFam" id="4.10.900.10:FF:000005">
    <property type="entry name" value="Desmocollin 2"/>
    <property type="match status" value="1"/>
</dbReference>
<evidence type="ECO:0000256" key="7">
    <source>
        <dbReference type="ARBA" id="ARBA00022837"/>
    </source>
</evidence>
<evidence type="ECO:0000256" key="12">
    <source>
        <dbReference type="ARBA" id="ARBA00023180"/>
    </source>
</evidence>
<reference evidence="19" key="2">
    <citation type="submission" date="2025-05" db="UniProtKB">
        <authorList>
            <consortium name="Ensembl"/>
        </authorList>
    </citation>
    <scope>IDENTIFICATION</scope>
</reference>
<keyword evidence="17" id="KW-0732">Signal</keyword>
<dbReference type="Pfam" id="PF00028">
    <property type="entry name" value="Cadherin"/>
    <property type="match status" value="4"/>
</dbReference>
<evidence type="ECO:0000256" key="6">
    <source>
        <dbReference type="ARBA" id="ARBA00022737"/>
    </source>
</evidence>
<evidence type="ECO:0000256" key="17">
    <source>
        <dbReference type="SAM" id="SignalP"/>
    </source>
</evidence>
<keyword evidence="5 14" id="KW-0812">Transmembrane</keyword>
<dbReference type="InterPro" id="IPR009122">
    <property type="entry name" value="Desmosomal_cadherin"/>
</dbReference>
<keyword evidence="11 16" id="KW-0472">Membrane</keyword>
<dbReference type="GO" id="GO:0005509">
    <property type="term" value="F:calcium ion binding"/>
    <property type="evidence" value="ECO:0007669"/>
    <property type="project" value="UniProtKB-UniRule"/>
</dbReference>
<dbReference type="Ensembl" id="ENSVURT00010003721.1">
    <property type="protein sequence ID" value="ENSVURP00010003280.1"/>
    <property type="gene ID" value="ENSVURG00010002514.1"/>
</dbReference>
<sequence>MAANGPEHFRITAGFRLLLLTLLVLSFSCEACKRVTLSVPSKLEAETFVGRVNLDECLPSANIIHSSDPHFRIFKDGSVYTTNPVVLSPEKRMFTILLSNTEKREQKNLVVLLEYQKKVLKKRHLRETVLKRAKRRWAPIPCSLQENSLGPFPMLLQQVQSDSAQNYTVYYSIRGPGVDQEPLNLFYIERDTGNLFVTRPVDREKCASYEIIAYASTPDGYSVDLPLPLEIRVEDENDNYPIFTENPYQFEVLENCGAGTTVGQVCATDADEPDTMHTRLKYSIIEQQPPSPILFSIHPVTGVIITTSSRSDRELVDKYKLTLKVQDMNGQYFGLSTKSTCIISVGDVNDNLPIFTRASYVTEVEENKSNVEILRLSVEDKDLINTPNWRANYTILRGNENGNFHIVTDPKTNEGILCVVKGLNYEEARQVVLQIGVTNQAPYSGSGSSKTISTTTVTVNVKDQDEGPECSPQMQTVHVKENTALGTQVTGYKAYDPETRSSSGIRYQALNDPTGLFTVDETSGSLKIRRSLDRESNTFRQGLYNITVRAADNGGRTCTGTLRVVVDDVNDNGPSIPTTKVIICKTQMGSAEIVAVDPDEPINGPPFEFTLPSNNERVGGGTWRLSKINDTATRISFRNDPAFGIYEIPVSVRDRLGLSTTSVVSVDLCDCVVPSECRSRTSPIRGANDVTLGKWAILAMILGAALLSCILFTLVCGTSGSSQTKKTFPDDLAQQNLIVSNTEAPGDDRVYCTNGLTTQNVSTGCTLISGAKNGQESFEMIKGGHQTLESCQGGGHHTLDSCRGGHHTLDSCRGGQVELDNCKYTYSEWQNFTQPRLGEKVQLCNQNEDQTHARDYVLTYSYEGKGSTAGSVGCCSERHDEEGLDFLDHLEPKFRTLAEACMKR</sequence>
<name>A0A4X2K241_VOMUR</name>
<dbReference type="GeneTree" id="ENSGT01030000234624"/>
<dbReference type="PRINTS" id="PR00205">
    <property type="entry name" value="CADHERIN"/>
</dbReference>
<dbReference type="AlphaFoldDB" id="A0A4X2K241"/>
<organism evidence="19 21">
    <name type="scientific">Vombatus ursinus</name>
    <name type="common">Common wombat</name>
    <dbReference type="NCBI Taxonomy" id="29139"/>
    <lineage>
        <taxon>Eukaryota</taxon>
        <taxon>Metazoa</taxon>
        <taxon>Chordata</taxon>
        <taxon>Craniata</taxon>
        <taxon>Vertebrata</taxon>
        <taxon>Euteleostomi</taxon>
        <taxon>Mammalia</taxon>
        <taxon>Metatheria</taxon>
        <taxon>Diprotodontia</taxon>
        <taxon>Vombatidae</taxon>
        <taxon>Vombatus</taxon>
    </lineage>
</organism>
<dbReference type="PANTHER" id="PTHR24025:SF0">
    <property type="entry name" value="DESMOCOLLIN-2"/>
    <property type="match status" value="1"/>
</dbReference>
<comment type="subcellular location">
    <subcellularLocation>
        <location evidence="2">Cell junction</location>
        <location evidence="2">Desmosome</location>
    </subcellularLocation>
    <subcellularLocation>
        <location evidence="1 14">Cell membrane</location>
        <topology evidence="1 14">Single-pass type I membrane protein</topology>
    </subcellularLocation>
</comment>
<dbReference type="GO" id="GO:0030057">
    <property type="term" value="C:desmosome"/>
    <property type="evidence" value="ECO:0007669"/>
    <property type="project" value="UniProtKB-SubCell"/>
</dbReference>
<reference evidence="21" key="1">
    <citation type="submission" date="2018-12" db="EMBL/GenBank/DDBJ databases">
        <authorList>
            <person name="Yazar S."/>
        </authorList>
    </citation>
    <scope>NUCLEOTIDE SEQUENCE [LARGE SCALE GENOMIC DNA]</scope>
</reference>
<dbReference type="InterPro" id="IPR027397">
    <property type="entry name" value="Catenin-bd_sf"/>
</dbReference>
<evidence type="ECO:0000256" key="4">
    <source>
        <dbReference type="ARBA" id="ARBA00022685"/>
    </source>
</evidence>
<evidence type="ECO:0000256" key="8">
    <source>
        <dbReference type="ARBA" id="ARBA00022889"/>
    </source>
</evidence>